<dbReference type="InterPro" id="IPR000192">
    <property type="entry name" value="Aminotrans_V_dom"/>
</dbReference>
<evidence type="ECO:0000256" key="5">
    <source>
        <dbReference type="ARBA" id="ARBA00012239"/>
    </source>
</evidence>
<dbReference type="PANTHER" id="PTHR43586">
    <property type="entry name" value="CYSTEINE DESULFURASE"/>
    <property type="match status" value="1"/>
</dbReference>
<dbReference type="InterPro" id="IPR015424">
    <property type="entry name" value="PyrdxlP-dep_Trfase"/>
</dbReference>
<dbReference type="SUPFAM" id="SSF53383">
    <property type="entry name" value="PLP-dependent transferases"/>
    <property type="match status" value="1"/>
</dbReference>
<dbReference type="Proteomes" id="UP000574761">
    <property type="component" value="Unassembled WGS sequence"/>
</dbReference>
<evidence type="ECO:0000256" key="1">
    <source>
        <dbReference type="ARBA" id="ARBA00001933"/>
    </source>
</evidence>
<dbReference type="GO" id="GO:0006534">
    <property type="term" value="P:cysteine metabolic process"/>
    <property type="evidence" value="ECO:0007669"/>
    <property type="project" value="InterPro"/>
</dbReference>
<dbReference type="CDD" id="cd06453">
    <property type="entry name" value="SufS_like"/>
    <property type="match status" value="1"/>
</dbReference>
<dbReference type="GO" id="GO:0016829">
    <property type="term" value="F:lyase activity"/>
    <property type="evidence" value="ECO:0007669"/>
    <property type="project" value="UniProtKB-KW"/>
</dbReference>
<dbReference type="GO" id="GO:0031071">
    <property type="term" value="F:cysteine desulfurase activity"/>
    <property type="evidence" value="ECO:0007669"/>
    <property type="project" value="UniProtKB-EC"/>
</dbReference>
<keyword evidence="13" id="KW-1185">Reference proteome</keyword>
<keyword evidence="8 12" id="KW-0808">Transferase</keyword>
<organism evidence="12 13">
    <name type="scientific">Mycoplana azooxidifex</name>
    <dbReference type="NCBI Taxonomy" id="1636188"/>
    <lineage>
        <taxon>Bacteria</taxon>
        <taxon>Pseudomonadati</taxon>
        <taxon>Pseudomonadota</taxon>
        <taxon>Alphaproteobacteria</taxon>
        <taxon>Hyphomicrobiales</taxon>
        <taxon>Rhizobiaceae</taxon>
        <taxon>Mycoplana</taxon>
    </lineage>
</organism>
<comment type="catalytic activity">
    <reaction evidence="10">
        <text>(sulfur carrier)-H + L-cysteine = (sulfur carrier)-SH + L-alanine</text>
        <dbReference type="Rhea" id="RHEA:43892"/>
        <dbReference type="Rhea" id="RHEA-COMP:14737"/>
        <dbReference type="Rhea" id="RHEA-COMP:14739"/>
        <dbReference type="ChEBI" id="CHEBI:29917"/>
        <dbReference type="ChEBI" id="CHEBI:35235"/>
        <dbReference type="ChEBI" id="CHEBI:57972"/>
        <dbReference type="ChEBI" id="CHEBI:64428"/>
        <dbReference type="EC" id="2.8.1.7"/>
    </reaction>
</comment>
<evidence type="ECO:0000256" key="7">
    <source>
        <dbReference type="ARBA" id="ARBA00021850"/>
    </source>
</evidence>
<reference evidence="12 13" key="1">
    <citation type="submission" date="2020-08" db="EMBL/GenBank/DDBJ databases">
        <title>Genomic Encyclopedia of Type Strains, Phase IV (KMG-IV): sequencing the most valuable type-strain genomes for metagenomic binning, comparative biology and taxonomic classification.</title>
        <authorList>
            <person name="Goeker M."/>
        </authorList>
    </citation>
    <scope>NUCLEOTIDE SEQUENCE [LARGE SCALE GENOMIC DNA]</scope>
    <source>
        <strain evidence="12 13">DSM 100211</strain>
    </source>
</reference>
<evidence type="ECO:0000259" key="11">
    <source>
        <dbReference type="Pfam" id="PF00266"/>
    </source>
</evidence>
<dbReference type="InterPro" id="IPR015421">
    <property type="entry name" value="PyrdxlP-dep_Trfase_major"/>
</dbReference>
<name>A0A7W6D6A0_9HYPH</name>
<comment type="cofactor">
    <cofactor evidence="1">
        <name>pyridoxal 5'-phosphate</name>
        <dbReference type="ChEBI" id="CHEBI:597326"/>
    </cofactor>
</comment>
<proteinExistence type="inferred from homology"/>
<comment type="similarity">
    <text evidence="4">Belongs to the class-V pyridoxal-phosphate-dependent aminotransferase family. Csd subfamily.</text>
</comment>
<evidence type="ECO:0000256" key="9">
    <source>
        <dbReference type="ARBA" id="ARBA00022898"/>
    </source>
</evidence>
<comment type="function">
    <text evidence="2">Catalyzes the removal of elemental sulfur and selenium atoms from L-cysteine, L-cystine, L-selenocysteine, and L-selenocystine to produce L-alanine.</text>
</comment>
<evidence type="ECO:0000256" key="4">
    <source>
        <dbReference type="ARBA" id="ARBA00010447"/>
    </source>
</evidence>
<dbReference type="EC" id="2.8.1.7" evidence="5"/>
<dbReference type="PIRSF" id="PIRSF005572">
    <property type="entry name" value="NifS"/>
    <property type="match status" value="1"/>
</dbReference>
<dbReference type="PANTHER" id="PTHR43586:SF8">
    <property type="entry name" value="CYSTEINE DESULFURASE 1, CHLOROPLASTIC"/>
    <property type="match status" value="1"/>
</dbReference>
<sequence>MNQIKPVSAYDVEAIRRDFPILSRQVYGKPLVYLDNGASAQKPQVVIDAISQAYSNEYANVHRGLHFLSNAATEAYEAAREKVRRFLNAPSVDDIVFTKSSTEAINTVAFGYGMPKIGEGDEIVLSIMEHHSNIVPWHFIRERQGAKLVWAPVDDSGAFHVEDFVKCLTEKTKLIAITHMSNALGTIVPVKEICRIARERGIPVLVDGSQGAVHLPVDVQDIDCDWYVMTGHKLYGPSGIGVLYGKKERLREMRPFQGGGEMIVEVTEDIVTYNDPPHRFEAGTPPIVQAIGLGYALDYMEKIGRAAISAHEADLAAYALERLSSINSLRIFGTAPGKGSIFAFELEGIHSHDVSMVIDRSGVAVRAGTHCAQPLLKRFGVTSTCRASFGMYNTRAEVDVLADALDHARKFFA</sequence>
<evidence type="ECO:0000256" key="6">
    <source>
        <dbReference type="ARBA" id="ARBA00013558"/>
    </source>
</evidence>
<dbReference type="NCBIfam" id="TIGR01979">
    <property type="entry name" value="sufS"/>
    <property type="match status" value="1"/>
</dbReference>
<evidence type="ECO:0000313" key="13">
    <source>
        <dbReference type="Proteomes" id="UP000574761"/>
    </source>
</evidence>
<evidence type="ECO:0000256" key="3">
    <source>
        <dbReference type="ARBA" id="ARBA00003120"/>
    </source>
</evidence>
<dbReference type="GO" id="GO:0030170">
    <property type="term" value="F:pyridoxal phosphate binding"/>
    <property type="evidence" value="ECO:0007669"/>
    <property type="project" value="InterPro"/>
</dbReference>
<comment type="function">
    <text evidence="3">Catalyzes the removal of elemental sulfur atoms from cysteine to produce alanine. Seems to participate in the biosynthesis of the nitrogenase metalloclusters by providing the inorganic sulfur required for the Fe-S core formation.</text>
</comment>
<dbReference type="InterPro" id="IPR010970">
    <property type="entry name" value="Cys_dSase_SufS"/>
</dbReference>
<comment type="caution">
    <text evidence="12">The sequence shown here is derived from an EMBL/GenBank/DDBJ whole genome shotgun (WGS) entry which is preliminary data.</text>
</comment>
<evidence type="ECO:0000313" key="12">
    <source>
        <dbReference type="EMBL" id="MBB3975015.1"/>
    </source>
</evidence>
<dbReference type="InterPro" id="IPR016454">
    <property type="entry name" value="Cysteine_dSase"/>
</dbReference>
<accession>A0A7W6D6A0</accession>
<gene>
    <name evidence="12" type="ORF">GGQ64_000191</name>
</gene>
<protein>
    <recommendedName>
        <fullName evidence="6">Cysteine desulfurase</fullName>
        <ecNumber evidence="5">2.8.1.7</ecNumber>
    </recommendedName>
    <alternativeName>
        <fullName evidence="7">Probable cysteine desulfurase</fullName>
    </alternativeName>
</protein>
<evidence type="ECO:0000256" key="10">
    <source>
        <dbReference type="ARBA" id="ARBA00050776"/>
    </source>
</evidence>
<dbReference type="Gene3D" id="3.90.1150.10">
    <property type="entry name" value="Aspartate Aminotransferase, domain 1"/>
    <property type="match status" value="1"/>
</dbReference>
<feature type="domain" description="Aminotransferase class V" evidence="11">
    <location>
        <begin position="32"/>
        <end position="401"/>
    </location>
</feature>
<dbReference type="RefSeq" id="WP_183797945.1">
    <property type="nucleotide sequence ID" value="NZ_JACIEE010000001.1"/>
</dbReference>
<keyword evidence="9" id="KW-0663">Pyridoxal phosphate</keyword>
<dbReference type="EMBL" id="JACIEE010000001">
    <property type="protein sequence ID" value="MBB3975015.1"/>
    <property type="molecule type" value="Genomic_DNA"/>
</dbReference>
<evidence type="ECO:0000256" key="8">
    <source>
        <dbReference type="ARBA" id="ARBA00022679"/>
    </source>
</evidence>
<evidence type="ECO:0000256" key="2">
    <source>
        <dbReference type="ARBA" id="ARBA00002824"/>
    </source>
</evidence>
<dbReference type="Gene3D" id="3.40.640.10">
    <property type="entry name" value="Type I PLP-dependent aspartate aminotransferase-like (Major domain)"/>
    <property type="match status" value="1"/>
</dbReference>
<keyword evidence="12" id="KW-0456">Lyase</keyword>
<dbReference type="AlphaFoldDB" id="A0A7W6D6A0"/>
<dbReference type="InterPro" id="IPR015422">
    <property type="entry name" value="PyrdxlP-dep_Trfase_small"/>
</dbReference>
<dbReference type="Pfam" id="PF00266">
    <property type="entry name" value="Aminotran_5"/>
    <property type="match status" value="1"/>
</dbReference>